<dbReference type="InterPro" id="IPR016035">
    <property type="entry name" value="Acyl_Trfase/lysoPLipase"/>
</dbReference>
<dbReference type="InterPro" id="IPR050301">
    <property type="entry name" value="NTE"/>
</dbReference>
<dbReference type="GeneID" id="77471732"/>
<evidence type="ECO:0000259" key="5">
    <source>
        <dbReference type="PROSITE" id="PS51635"/>
    </source>
</evidence>
<reference evidence="7" key="2">
    <citation type="journal article" date="2019" name="Int. J. Syst. Evol. Microbiol.">
        <title>Faecalibacillus intestinalis gen. nov., sp. nov. and Faecalibacillus faecis sp. nov., isolated from human faeces.</title>
        <authorList>
            <person name="Seo B."/>
            <person name="Jeon K."/>
            <person name="Baek I."/>
            <person name="Lee Y.M."/>
            <person name="Baek K."/>
            <person name="Ko G."/>
        </authorList>
    </citation>
    <scope>NUCLEOTIDE SEQUENCE</scope>
    <source>
        <strain evidence="7">SNUG30370</strain>
    </source>
</reference>
<evidence type="ECO:0000256" key="1">
    <source>
        <dbReference type="ARBA" id="ARBA00022801"/>
    </source>
</evidence>
<dbReference type="RefSeq" id="WP_106988709.1">
    <property type="nucleotide sequence ID" value="NZ_DBGDQT010000150.1"/>
</dbReference>
<feature type="short sequence motif" description="DGA/G" evidence="4">
    <location>
        <begin position="177"/>
        <end position="179"/>
    </location>
</feature>
<keyword evidence="3 4" id="KW-0443">Lipid metabolism</keyword>
<evidence type="ECO:0000256" key="4">
    <source>
        <dbReference type="PROSITE-ProRule" id="PRU01161"/>
    </source>
</evidence>
<reference evidence="6" key="3">
    <citation type="submission" date="2021-10" db="EMBL/GenBank/DDBJ databases">
        <title>Collection of gut derived symbiotic bacterial strains cultured from healthy donors.</title>
        <authorList>
            <person name="Lin H."/>
            <person name="Littmann E."/>
            <person name="Kohout C."/>
            <person name="Pamer E.G."/>
        </authorList>
    </citation>
    <scope>NUCLEOTIDE SEQUENCE</scope>
    <source>
        <strain evidence="6">DFI.4.48</strain>
    </source>
</reference>
<reference evidence="8" key="1">
    <citation type="submission" date="2018-03" db="EMBL/GenBank/DDBJ databases">
        <title>Lachnoclostridium SNUG30370 gen.nov., sp.nov., isolated from human faeces.</title>
        <authorList>
            <person name="Seo B."/>
            <person name="Jeon K."/>
            <person name="Ko G."/>
        </authorList>
    </citation>
    <scope>NUCLEOTIDE SEQUENCE [LARGE SCALE GENOMIC DNA]</scope>
    <source>
        <strain evidence="8">SNUG30370</strain>
    </source>
</reference>
<dbReference type="PANTHER" id="PTHR14226:SF57">
    <property type="entry name" value="BLR7027 PROTEIN"/>
    <property type="match status" value="1"/>
</dbReference>
<dbReference type="EMBL" id="JAJDKZ010000027">
    <property type="protein sequence ID" value="MCB8610839.1"/>
    <property type="molecule type" value="Genomic_DNA"/>
</dbReference>
<keyword evidence="2 4" id="KW-0442">Lipid degradation</keyword>
<dbReference type="Proteomes" id="UP000241201">
    <property type="component" value="Unassembled WGS sequence"/>
</dbReference>
<proteinExistence type="predicted"/>
<evidence type="ECO:0000256" key="2">
    <source>
        <dbReference type="ARBA" id="ARBA00022963"/>
    </source>
</evidence>
<dbReference type="GO" id="GO:0016042">
    <property type="term" value="P:lipid catabolic process"/>
    <property type="evidence" value="ECO:0007669"/>
    <property type="project" value="UniProtKB-UniRule"/>
</dbReference>
<dbReference type="EMBL" id="PYLP01000021">
    <property type="protein sequence ID" value="PST36748.1"/>
    <property type="molecule type" value="Genomic_DNA"/>
</dbReference>
<evidence type="ECO:0000313" key="8">
    <source>
        <dbReference type="Proteomes" id="UP000241201"/>
    </source>
</evidence>
<feature type="short sequence motif" description="GXGXXG" evidence="4">
    <location>
        <begin position="9"/>
        <end position="14"/>
    </location>
</feature>
<comment type="caution">
    <text evidence="7">The sequence shown here is derived from an EMBL/GenBank/DDBJ whole genome shotgun (WGS) entry which is preliminary data.</text>
</comment>
<sequence>MKYGLVLSGGGSKGAYESGCMKALQELGYHFDIVTGTSIGALNGLLIAQEDYQKLYELWDTLSLEKVLKHPIQFDFSIENLMNNSSNIGPFLKSYLDKKGADIEPLVQLIKGLYNGKKAKNSPIKYGLCTVAFPSMKPLEITVDEMSEENIVEYAIASASCFPAFPIHYINKQGYIDGGYYDNLPISLALKMGAQKIIAIELNQELTHQYLLHRHNITFIRPSKHLGGFLDFNRELLDQRVRLGYLDTLKTFKQLKGYRFTFYNEEIPQEIALSFHNQILNYEDHYNHHLLTINDETPLLDLLKEKTYLDSLQLDDYFILGLELYLEEHNYDDLKVYHFNELIQEIKNDLKPDLREIERLDLKNIAQSFKELTNHQIFKNYLSYFISKKEENLNYENLFLKEFVLAMFISCILSYDLS</sequence>
<organism evidence="7 8">
    <name type="scientific">Faecalibacillus faecis</name>
    <dbReference type="NCBI Taxonomy" id="1982628"/>
    <lineage>
        <taxon>Bacteria</taxon>
        <taxon>Bacillati</taxon>
        <taxon>Bacillota</taxon>
        <taxon>Erysipelotrichia</taxon>
        <taxon>Erysipelotrichales</taxon>
        <taxon>Coprobacillaceae</taxon>
        <taxon>Faecalibacillus</taxon>
    </lineage>
</organism>
<dbReference type="GO" id="GO:0016787">
    <property type="term" value="F:hydrolase activity"/>
    <property type="evidence" value="ECO:0007669"/>
    <property type="project" value="UniProtKB-UniRule"/>
</dbReference>
<gene>
    <name evidence="7" type="ORF">C7U55_11625</name>
    <name evidence="6" type="ORF">LJD69_09560</name>
</gene>
<evidence type="ECO:0000256" key="3">
    <source>
        <dbReference type="ARBA" id="ARBA00023098"/>
    </source>
</evidence>
<dbReference type="SUPFAM" id="SSF52151">
    <property type="entry name" value="FabD/lysophospholipase-like"/>
    <property type="match status" value="1"/>
</dbReference>
<dbReference type="InterPro" id="IPR002641">
    <property type="entry name" value="PNPLA_dom"/>
</dbReference>
<protein>
    <submittedName>
        <fullName evidence="6">Patatin-like phospholipase family protein</fullName>
    </submittedName>
</protein>
<feature type="active site" description="Nucleophile" evidence="4">
    <location>
        <position position="38"/>
    </location>
</feature>
<accession>A0A2T3FN83</accession>
<feature type="short sequence motif" description="GXSXG" evidence="4">
    <location>
        <begin position="36"/>
        <end position="40"/>
    </location>
</feature>
<feature type="domain" description="PNPLA" evidence="5">
    <location>
        <begin position="5"/>
        <end position="190"/>
    </location>
</feature>
<dbReference type="Gene3D" id="3.40.1090.10">
    <property type="entry name" value="Cytosolic phospholipase A2 catalytic domain"/>
    <property type="match status" value="2"/>
</dbReference>
<keyword evidence="8" id="KW-1185">Reference proteome</keyword>
<dbReference type="Pfam" id="PF01734">
    <property type="entry name" value="Patatin"/>
    <property type="match status" value="1"/>
</dbReference>
<feature type="active site" description="Proton acceptor" evidence="4">
    <location>
        <position position="177"/>
    </location>
</feature>
<keyword evidence="1 4" id="KW-0378">Hydrolase</keyword>
<dbReference type="CDD" id="cd07209">
    <property type="entry name" value="Pat_hypo_Ecoli_Z1214_like"/>
    <property type="match status" value="1"/>
</dbReference>
<evidence type="ECO:0000313" key="7">
    <source>
        <dbReference type="EMBL" id="PST36748.1"/>
    </source>
</evidence>
<dbReference type="Proteomes" id="UP001198439">
    <property type="component" value="Unassembled WGS sequence"/>
</dbReference>
<dbReference type="AlphaFoldDB" id="A0A2T3FN83"/>
<dbReference type="PROSITE" id="PS51635">
    <property type="entry name" value="PNPLA"/>
    <property type="match status" value="1"/>
</dbReference>
<evidence type="ECO:0000313" key="6">
    <source>
        <dbReference type="EMBL" id="MCB8610839.1"/>
    </source>
</evidence>
<name>A0A2T3FN83_9FIRM</name>
<dbReference type="PANTHER" id="PTHR14226">
    <property type="entry name" value="NEUROPATHY TARGET ESTERASE/SWISS CHEESE D.MELANOGASTER"/>
    <property type="match status" value="1"/>
</dbReference>